<evidence type="ECO:0008006" key="4">
    <source>
        <dbReference type="Google" id="ProtNLM"/>
    </source>
</evidence>
<feature type="region of interest" description="Disordered" evidence="1">
    <location>
        <begin position="1"/>
        <end position="127"/>
    </location>
</feature>
<dbReference type="Gene3D" id="1.20.120.20">
    <property type="entry name" value="Apolipoprotein"/>
    <property type="match status" value="1"/>
</dbReference>
<comment type="caution">
    <text evidence="2">The sequence shown here is derived from an EMBL/GenBank/DDBJ whole genome shotgun (WGS) entry which is preliminary data.</text>
</comment>
<name>A0ABP9D151_9BACT</name>
<feature type="compositionally biased region" description="Acidic residues" evidence="1">
    <location>
        <begin position="23"/>
        <end position="32"/>
    </location>
</feature>
<evidence type="ECO:0000313" key="2">
    <source>
        <dbReference type="EMBL" id="GAA4824914.1"/>
    </source>
</evidence>
<organism evidence="2 3">
    <name type="scientific">Algivirga pacifica</name>
    <dbReference type="NCBI Taxonomy" id="1162670"/>
    <lineage>
        <taxon>Bacteria</taxon>
        <taxon>Pseudomonadati</taxon>
        <taxon>Bacteroidota</taxon>
        <taxon>Cytophagia</taxon>
        <taxon>Cytophagales</taxon>
        <taxon>Flammeovirgaceae</taxon>
        <taxon>Algivirga</taxon>
    </lineage>
</organism>
<proteinExistence type="predicted"/>
<dbReference type="EMBL" id="BAABJX010000014">
    <property type="protein sequence ID" value="GAA4824914.1"/>
    <property type="molecule type" value="Genomic_DNA"/>
</dbReference>
<accession>A0ABP9D151</accession>
<evidence type="ECO:0000256" key="1">
    <source>
        <dbReference type="SAM" id="MobiDB-lite"/>
    </source>
</evidence>
<reference evidence="3" key="1">
    <citation type="journal article" date="2019" name="Int. J. Syst. Evol. Microbiol.">
        <title>The Global Catalogue of Microorganisms (GCM) 10K type strain sequencing project: providing services to taxonomists for standard genome sequencing and annotation.</title>
        <authorList>
            <consortium name="The Broad Institute Genomics Platform"/>
            <consortium name="The Broad Institute Genome Sequencing Center for Infectious Disease"/>
            <person name="Wu L."/>
            <person name="Ma J."/>
        </authorList>
    </citation>
    <scope>NUCLEOTIDE SEQUENCE [LARGE SCALE GENOMIC DNA]</scope>
    <source>
        <strain evidence="3">JCM 18326</strain>
    </source>
</reference>
<feature type="compositionally biased region" description="Acidic residues" evidence="1">
    <location>
        <begin position="40"/>
        <end position="50"/>
    </location>
</feature>
<sequence>MVYSCSSDSNQSARDKVEQGAQDVEDEAGEIADETRGAAEEAEEGVEGAWEDTKDAAEETWDQTKQTAEEGGEWMEEKASDAEQAVEDERDQLMGEEEATPEDQPEDMEMDQSEQGERGASEYFEDGELNKQALHSSLADIAKECGASISADQITEETAISMITNGEEGQEMLKNMLTEDIGCDAEKVEQSWADWKTVGDLTNFISEHKE</sequence>
<evidence type="ECO:0000313" key="3">
    <source>
        <dbReference type="Proteomes" id="UP001500298"/>
    </source>
</evidence>
<protein>
    <recommendedName>
        <fullName evidence="4">Carrier domain-containing protein</fullName>
    </recommendedName>
</protein>
<gene>
    <name evidence="2" type="ORF">GCM10023331_06760</name>
</gene>
<feature type="compositionally biased region" description="Acidic residues" evidence="1">
    <location>
        <begin position="84"/>
        <end position="114"/>
    </location>
</feature>
<feature type="compositionally biased region" description="Polar residues" evidence="1">
    <location>
        <begin position="1"/>
        <end position="12"/>
    </location>
</feature>
<dbReference type="Proteomes" id="UP001500298">
    <property type="component" value="Unassembled WGS sequence"/>
</dbReference>
<keyword evidence="3" id="KW-1185">Reference proteome</keyword>